<dbReference type="GO" id="GO:0098796">
    <property type="term" value="C:membrane protein complex"/>
    <property type="evidence" value="ECO:0007669"/>
    <property type="project" value="UniProtKB-ARBA"/>
</dbReference>
<dbReference type="EMBL" id="BIFR01000001">
    <property type="protein sequence ID" value="GCE11241.1"/>
    <property type="molecule type" value="Genomic_DNA"/>
</dbReference>
<dbReference type="InterPro" id="IPR003593">
    <property type="entry name" value="AAA+_ATPase"/>
</dbReference>
<dbReference type="GO" id="GO:0005524">
    <property type="term" value="F:ATP binding"/>
    <property type="evidence" value="ECO:0007669"/>
    <property type="project" value="UniProtKB-KW"/>
</dbReference>
<organism evidence="5 6">
    <name type="scientific">Tengunoibacter tsumagoiensis</name>
    <dbReference type="NCBI Taxonomy" id="2014871"/>
    <lineage>
        <taxon>Bacteria</taxon>
        <taxon>Bacillati</taxon>
        <taxon>Chloroflexota</taxon>
        <taxon>Ktedonobacteria</taxon>
        <taxon>Ktedonobacterales</taxon>
        <taxon>Dictyobacteraceae</taxon>
        <taxon>Tengunoibacter</taxon>
    </lineage>
</organism>
<sequence>MQQELLVNCHNLIKIYKQADLEVVALQGLDLEVARGEMIAIVGASGSGKSTLLNILGGLDEPSAGKSLVAGYDLARLNDEKRTRYRNLMIGHIWQQSGRNLLPDLTAADNINLPQMFNSVSRARYRKRTRELLEIVGLSSMAQKRPEQLSGGEQQRVAIAVALANQPTLLLADEPTGELDSVTSQEIIAFLRQINRAFGTTIILVTHDVAVASVVDRTIAIRDGRTSTETIRRQLPQNQPNNPGSAIIGLPAETHQETIYIDRVGLLQLPAYAMEQVPLRGRTEVCIMDDHLELWPAGLLSDLMGSVAQGSSAVIGLSARTHRETILIDRVGRLQLPKEAIERIPFAGRAEVRVSNYHVDLWPLSIANAGVSLERKEPLHE</sequence>
<dbReference type="InterPro" id="IPR017871">
    <property type="entry name" value="ABC_transporter-like_CS"/>
</dbReference>
<dbReference type="GO" id="GO:0005886">
    <property type="term" value="C:plasma membrane"/>
    <property type="evidence" value="ECO:0007669"/>
    <property type="project" value="TreeGrafter"/>
</dbReference>
<dbReference type="InterPro" id="IPR027417">
    <property type="entry name" value="P-loop_NTPase"/>
</dbReference>
<proteinExistence type="predicted"/>
<dbReference type="RefSeq" id="WP_126578968.1">
    <property type="nucleotide sequence ID" value="NZ_BIFR01000001.1"/>
</dbReference>
<evidence type="ECO:0000259" key="4">
    <source>
        <dbReference type="PROSITE" id="PS50893"/>
    </source>
</evidence>
<keyword evidence="6" id="KW-1185">Reference proteome</keyword>
<dbReference type="FunFam" id="3.40.50.300:FF:000032">
    <property type="entry name" value="Export ABC transporter ATP-binding protein"/>
    <property type="match status" value="1"/>
</dbReference>
<feature type="domain" description="ABC transporter" evidence="4">
    <location>
        <begin position="7"/>
        <end position="248"/>
    </location>
</feature>
<gene>
    <name evidence="5" type="ORF">KTT_11000</name>
</gene>
<keyword evidence="3 5" id="KW-0067">ATP-binding</keyword>
<evidence type="ECO:0000313" key="6">
    <source>
        <dbReference type="Proteomes" id="UP000287352"/>
    </source>
</evidence>
<reference evidence="6" key="1">
    <citation type="submission" date="2018-12" db="EMBL/GenBank/DDBJ databases">
        <title>Tengunoibacter tsumagoiensis gen. nov., sp. nov., Dictyobacter kobayashii sp. nov., D. alpinus sp. nov., and D. joshuensis sp. nov. and description of Dictyobacteraceae fam. nov. within the order Ktedonobacterales isolated from Tengu-no-mugimeshi.</title>
        <authorList>
            <person name="Wang C.M."/>
            <person name="Zheng Y."/>
            <person name="Sakai Y."/>
            <person name="Toyoda A."/>
            <person name="Minakuchi Y."/>
            <person name="Abe K."/>
            <person name="Yokota A."/>
            <person name="Yabe S."/>
        </authorList>
    </citation>
    <scope>NUCLEOTIDE SEQUENCE [LARGE SCALE GENOMIC DNA]</scope>
    <source>
        <strain evidence="6">Uno3</strain>
    </source>
</reference>
<protein>
    <submittedName>
        <fullName evidence="5">ABC transporter ATP-binding protein</fullName>
    </submittedName>
</protein>
<dbReference type="Gene3D" id="3.40.50.300">
    <property type="entry name" value="P-loop containing nucleotide triphosphate hydrolases"/>
    <property type="match status" value="1"/>
</dbReference>
<dbReference type="SUPFAM" id="SSF52540">
    <property type="entry name" value="P-loop containing nucleoside triphosphate hydrolases"/>
    <property type="match status" value="1"/>
</dbReference>
<dbReference type="PROSITE" id="PS00211">
    <property type="entry name" value="ABC_TRANSPORTER_1"/>
    <property type="match status" value="1"/>
</dbReference>
<dbReference type="Proteomes" id="UP000287352">
    <property type="component" value="Unassembled WGS sequence"/>
</dbReference>
<dbReference type="PROSITE" id="PS50893">
    <property type="entry name" value="ABC_TRANSPORTER_2"/>
    <property type="match status" value="1"/>
</dbReference>
<dbReference type="SMART" id="SM00382">
    <property type="entry name" value="AAA"/>
    <property type="match status" value="1"/>
</dbReference>
<comment type="caution">
    <text evidence="5">The sequence shown here is derived from an EMBL/GenBank/DDBJ whole genome shotgun (WGS) entry which is preliminary data.</text>
</comment>
<name>A0A401ZWF4_9CHLR</name>
<dbReference type="InterPro" id="IPR017911">
    <property type="entry name" value="MacB-like_ATP-bd"/>
</dbReference>
<evidence type="ECO:0000256" key="3">
    <source>
        <dbReference type="ARBA" id="ARBA00022840"/>
    </source>
</evidence>
<accession>A0A401ZWF4</accession>
<keyword evidence="2" id="KW-0547">Nucleotide-binding</keyword>
<evidence type="ECO:0000256" key="2">
    <source>
        <dbReference type="ARBA" id="ARBA00022741"/>
    </source>
</evidence>
<dbReference type="InterPro" id="IPR003439">
    <property type="entry name" value="ABC_transporter-like_ATP-bd"/>
</dbReference>
<dbReference type="OrthoDB" id="9804270at2"/>
<dbReference type="Pfam" id="PF00005">
    <property type="entry name" value="ABC_tran"/>
    <property type="match status" value="1"/>
</dbReference>
<dbReference type="AlphaFoldDB" id="A0A401ZWF4"/>
<dbReference type="GO" id="GO:0022857">
    <property type="term" value="F:transmembrane transporter activity"/>
    <property type="evidence" value="ECO:0007669"/>
    <property type="project" value="UniProtKB-ARBA"/>
</dbReference>
<dbReference type="GO" id="GO:0016887">
    <property type="term" value="F:ATP hydrolysis activity"/>
    <property type="evidence" value="ECO:0007669"/>
    <property type="project" value="InterPro"/>
</dbReference>
<dbReference type="PANTHER" id="PTHR24220">
    <property type="entry name" value="IMPORT ATP-BINDING PROTEIN"/>
    <property type="match status" value="1"/>
</dbReference>
<keyword evidence="1" id="KW-0813">Transport</keyword>
<dbReference type="PANTHER" id="PTHR24220:SF685">
    <property type="entry name" value="ABC TRANSPORTER RELATED"/>
    <property type="match status" value="1"/>
</dbReference>
<dbReference type="CDD" id="cd03255">
    <property type="entry name" value="ABC_MJ0796_LolCDE_FtsE"/>
    <property type="match status" value="1"/>
</dbReference>
<evidence type="ECO:0000313" key="5">
    <source>
        <dbReference type="EMBL" id="GCE11241.1"/>
    </source>
</evidence>
<evidence type="ECO:0000256" key="1">
    <source>
        <dbReference type="ARBA" id="ARBA00022448"/>
    </source>
</evidence>
<dbReference type="InterPro" id="IPR015854">
    <property type="entry name" value="ABC_transpr_LolD-like"/>
</dbReference>